<proteinExistence type="predicted"/>
<organism evidence="1 2">
    <name type="scientific">Sphaerisporangium corydalis</name>
    <dbReference type="NCBI Taxonomy" id="1441875"/>
    <lineage>
        <taxon>Bacteria</taxon>
        <taxon>Bacillati</taxon>
        <taxon>Actinomycetota</taxon>
        <taxon>Actinomycetes</taxon>
        <taxon>Streptosporangiales</taxon>
        <taxon>Streptosporangiaceae</taxon>
        <taxon>Sphaerisporangium</taxon>
    </lineage>
</organism>
<dbReference type="EMBL" id="JBHSFN010000028">
    <property type="protein sequence ID" value="MFC4591033.1"/>
    <property type="molecule type" value="Genomic_DNA"/>
</dbReference>
<comment type="caution">
    <text evidence="1">The sequence shown here is derived from an EMBL/GenBank/DDBJ whole genome shotgun (WGS) entry which is preliminary data.</text>
</comment>
<protein>
    <submittedName>
        <fullName evidence="1">VOC family protein</fullName>
    </submittedName>
</protein>
<accession>A0ABV9ENK8</accession>
<dbReference type="Gene3D" id="3.10.180.10">
    <property type="entry name" value="2,3-Dihydroxybiphenyl 1,2-Dioxygenase, domain 1"/>
    <property type="match status" value="1"/>
</dbReference>
<sequence length="248" mass="27071">MANEITVPLLPCRSIDEIVEFYTMLGFDRTYYQLRPYPCVGLKREDLQLQFFGIPDFRPEDSYGSCVVLVSDTGALFEAFAAGMRKVHGKLLVSGIPRMTRPRKRKNVGGVAGFSVVDPGGNWIRIFHNTAAADDDTDEPASQLAKAMRNAVVLGDSKGDTRQAARILDSALTRHRGSAPVTDLVEALAYRTELALRAEDTTAARDALARARALTLSEAEREKLGETLAGLDDLEAVLLDPTSRSSTP</sequence>
<evidence type="ECO:0000313" key="2">
    <source>
        <dbReference type="Proteomes" id="UP001595891"/>
    </source>
</evidence>
<dbReference type="SUPFAM" id="SSF54593">
    <property type="entry name" value="Glyoxalase/Bleomycin resistance protein/Dihydroxybiphenyl dioxygenase"/>
    <property type="match status" value="1"/>
</dbReference>
<gene>
    <name evidence="1" type="ORF">ACFO8L_33405</name>
</gene>
<dbReference type="Proteomes" id="UP001595891">
    <property type="component" value="Unassembled WGS sequence"/>
</dbReference>
<name>A0ABV9ENK8_9ACTN</name>
<dbReference type="RefSeq" id="WP_262843560.1">
    <property type="nucleotide sequence ID" value="NZ_JANZYP010000019.1"/>
</dbReference>
<reference evidence="2" key="1">
    <citation type="journal article" date="2019" name="Int. J. Syst. Evol. Microbiol.">
        <title>The Global Catalogue of Microorganisms (GCM) 10K type strain sequencing project: providing services to taxonomists for standard genome sequencing and annotation.</title>
        <authorList>
            <consortium name="The Broad Institute Genomics Platform"/>
            <consortium name="The Broad Institute Genome Sequencing Center for Infectious Disease"/>
            <person name="Wu L."/>
            <person name="Ma J."/>
        </authorList>
    </citation>
    <scope>NUCLEOTIDE SEQUENCE [LARGE SCALE GENOMIC DNA]</scope>
    <source>
        <strain evidence="2">CCUG 49560</strain>
    </source>
</reference>
<evidence type="ECO:0000313" key="1">
    <source>
        <dbReference type="EMBL" id="MFC4591033.1"/>
    </source>
</evidence>
<keyword evidence="2" id="KW-1185">Reference proteome</keyword>
<dbReference type="InterPro" id="IPR029068">
    <property type="entry name" value="Glyas_Bleomycin-R_OHBP_Dase"/>
</dbReference>